<dbReference type="InterPro" id="IPR014549">
    <property type="entry name" value="FlgO"/>
</dbReference>
<proteinExistence type="predicted"/>
<protein>
    <recommendedName>
        <fullName evidence="2">FlgO domain-containing protein</fullName>
    </recommendedName>
</protein>
<dbReference type="PROSITE" id="PS51257">
    <property type="entry name" value="PROKAR_LIPOPROTEIN"/>
    <property type="match status" value="1"/>
</dbReference>
<organism evidence="3 4">
    <name type="scientific">Methylobacillus flagellatus (strain ATCC 51484 / DSM 6875 / VKM B-1610 / KT)</name>
    <dbReference type="NCBI Taxonomy" id="265072"/>
    <lineage>
        <taxon>Bacteria</taxon>
        <taxon>Pseudomonadati</taxon>
        <taxon>Pseudomonadota</taxon>
        <taxon>Betaproteobacteria</taxon>
        <taxon>Nitrosomonadales</taxon>
        <taxon>Methylophilaceae</taxon>
        <taxon>Methylobacillus</taxon>
    </lineage>
</organism>
<feature type="chain" id="PRO_5004189804" description="FlgO domain-containing protein" evidence="1">
    <location>
        <begin position="22"/>
        <end position="186"/>
    </location>
</feature>
<dbReference type="eggNOG" id="ENOG5030ICB">
    <property type="taxonomic scope" value="Bacteria"/>
</dbReference>
<evidence type="ECO:0000256" key="1">
    <source>
        <dbReference type="SAM" id="SignalP"/>
    </source>
</evidence>
<dbReference type="EMBL" id="CP000284">
    <property type="protein sequence ID" value="ABE50480.1"/>
    <property type="molecule type" value="Genomic_DNA"/>
</dbReference>
<reference evidence="3 4" key="1">
    <citation type="submission" date="2006-03" db="EMBL/GenBank/DDBJ databases">
        <title>Complete sequence of Methylobacillus flagellatus KT.</title>
        <authorList>
            <consortium name="US DOE Joint Genome Institute"/>
            <person name="Copeland A."/>
            <person name="Lucas S."/>
            <person name="Lapidus A."/>
            <person name="Barry K."/>
            <person name="Detter J.C."/>
            <person name="Glavina del Rio T."/>
            <person name="Hammon N."/>
            <person name="Israni S."/>
            <person name="Dalin E."/>
            <person name="Tice H."/>
            <person name="Pitluck S."/>
            <person name="Brettin T."/>
            <person name="Bruce D."/>
            <person name="Han C."/>
            <person name="Tapia R."/>
            <person name="Saunders E."/>
            <person name="Gilna P."/>
            <person name="Schmutz J."/>
            <person name="Larimer F."/>
            <person name="Land M."/>
            <person name="Kyrpides N."/>
            <person name="Anderson I."/>
            <person name="Richardson P."/>
        </authorList>
    </citation>
    <scope>NUCLEOTIDE SEQUENCE [LARGE SCALE GENOMIC DNA]</scope>
    <source>
        <strain evidence="4">KT / ATCC 51484 / DSM 6875</strain>
    </source>
</reference>
<sequence>MLKNRYTIAMVLALTACSGMPTGSSTNDKADYTTAANNPFIENNYKAADALIQQLSGKINPSHPMIIATLVNIDALSSSSTFGRLASEQISSRFSQAGYSMIEMKFRDYVYMKQDQGELLLTREIKDVAKNHNAQAVIAGTYALSSDMVFVNLKVIQPSSNVVVAVHDYAFPMDSNLRTMTRNMRK</sequence>
<dbReference type="InterPro" id="IPR041215">
    <property type="entry name" value="FlgO_dom"/>
</dbReference>
<evidence type="ECO:0000313" key="4">
    <source>
        <dbReference type="Proteomes" id="UP000002440"/>
    </source>
</evidence>
<dbReference type="Pfam" id="PF17680">
    <property type="entry name" value="FlgO"/>
    <property type="match status" value="1"/>
</dbReference>
<keyword evidence="1" id="KW-0732">Signal</keyword>
<name>Q1GZ57_METFK</name>
<dbReference type="Proteomes" id="UP000002440">
    <property type="component" value="Chromosome"/>
</dbReference>
<gene>
    <name evidence="3" type="ordered locus">Mfla_2213</name>
</gene>
<feature type="domain" description="FlgO" evidence="2">
    <location>
        <begin position="45"/>
        <end position="175"/>
    </location>
</feature>
<dbReference type="PIRSF" id="PIRSF028688">
    <property type="entry name" value="UCP_imp_028688"/>
    <property type="match status" value="1"/>
</dbReference>
<dbReference type="HOGENOM" id="CLU_111499_0_0_4"/>
<dbReference type="OrthoDB" id="8479562at2"/>
<feature type="signal peptide" evidence="1">
    <location>
        <begin position="1"/>
        <end position="21"/>
    </location>
</feature>
<dbReference type="RefSeq" id="WP_011480434.1">
    <property type="nucleotide sequence ID" value="NC_007947.1"/>
</dbReference>
<dbReference type="KEGG" id="mfa:Mfla_2213"/>
<dbReference type="AlphaFoldDB" id="Q1GZ57"/>
<dbReference type="STRING" id="265072.Mfla_2213"/>
<keyword evidence="4" id="KW-1185">Reference proteome</keyword>
<evidence type="ECO:0000259" key="2">
    <source>
        <dbReference type="Pfam" id="PF17680"/>
    </source>
</evidence>
<evidence type="ECO:0000313" key="3">
    <source>
        <dbReference type="EMBL" id="ABE50480.1"/>
    </source>
</evidence>
<accession>Q1GZ57</accession>